<protein>
    <submittedName>
        <fullName evidence="2">GNAT family N-acetyltransferase</fullName>
    </submittedName>
</protein>
<accession>A0A9X3L830</accession>
<dbReference type="Pfam" id="PF13302">
    <property type="entry name" value="Acetyltransf_3"/>
    <property type="match status" value="1"/>
</dbReference>
<dbReference type="EMBL" id="JAMKBI010000004">
    <property type="protein sequence ID" value="MCZ8533108.1"/>
    <property type="molecule type" value="Genomic_DNA"/>
</dbReference>
<dbReference type="Proteomes" id="UP001152172">
    <property type="component" value="Unassembled WGS sequence"/>
</dbReference>
<dbReference type="AlphaFoldDB" id="A0A9X3L830"/>
<name>A0A9X3L830_9BACI</name>
<dbReference type="InterPro" id="IPR016181">
    <property type="entry name" value="Acyl_CoA_acyltransferase"/>
</dbReference>
<keyword evidence="3" id="KW-1185">Reference proteome</keyword>
<evidence type="ECO:0000313" key="2">
    <source>
        <dbReference type="EMBL" id="MCZ8533108.1"/>
    </source>
</evidence>
<dbReference type="PANTHER" id="PTHR43792:SF1">
    <property type="entry name" value="N-ACETYLTRANSFERASE DOMAIN-CONTAINING PROTEIN"/>
    <property type="match status" value="1"/>
</dbReference>
<comment type="caution">
    <text evidence="2">The sequence shown here is derived from an EMBL/GenBank/DDBJ whole genome shotgun (WGS) entry which is preliminary data.</text>
</comment>
<feature type="domain" description="N-acetyltransferase" evidence="1">
    <location>
        <begin position="18"/>
        <end position="168"/>
    </location>
</feature>
<evidence type="ECO:0000313" key="3">
    <source>
        <dbReference type="Proteomes" id="UP001152172"/>
    </source>
</evidence>
<evidence type="ECO:0000259" key="1">
    <source>
        <dbReference type="PROSITE" id="PS51186"/>
    </source>
</evidence>
<organism evidence="2 3">
    <name type="scientific">Psychrobacillus psychrodurans</name>
    <dbReference type="NCBI Taxonomy" id="126157"/>
    <lineage>
        <taxon>Bacteria</taxon>
        <taxon>Bacillati</taxon>
        <taxon>Bacillota</taxon>
        <taxon>Bacilli</taxon>
        <taxon>Bacillales</taxon>
        <taxon>Bacillaceae</taxon>
        <taxon>Psychrobacillus</taxon>
    </lineage>
</organism>
<dbReference type="GO" id="GO:0016747">
    <property type="term" value="F:acyltransferase activity, transferring groups other than amino-acyl groups"/>
    <property type="evidence" value="ECO:0007669"/>
    <property type="project" value="InterPro"/>
</dbReference>
<dbReference type="Gene3D" id="3.40.630.30">
    <property type="match status" value="1"/>
</dbReference>
<dbReference type="RefSeq" id="WP_269921550.1">
    <property type="nucleotide sequence ID" value="NZ_JAMKBI010000004.1"/>
</dbReference>
<dbReference type="PANTHER" id="PTHR43792">
    <property type="entry name" value="GNAT FAMILY, PUTATIVE (AFU_ORTHOLOGUE AFUA_3G00765)-RELATED-RELATED"/>
    <property type="match status" value="1"/>
</dbReference>
<sequence>MGIIYETERLYLCVFDQSHIEAAKQFWGDEEVMSLCDGPSAHELLPKVIEGYRKLQEDRGLSVYAVIEKESDEVIGAVGFNPTDSMEVVELIYHFNKIKWGKGFATEAAVACLKLAKNKGNTKIITASADPLNQSSLKILEKIGFTYRGMKWFEDTEQEEPYYEYLLK</sequence>
<reference evidence="2" key="1">
    <citation type="submission" date="2022-05" db="EMBL/GenBank/DDBJ databases">
        <authorList>
            <person name="Colautti A."/>
            <person name="Iacumin L."/>
        </authorList>
    </citation>
    <scope>NUCLEOTIDE SEQUENCE</scope>
    <source>
        <strain evidence="2">DSM 30747</strain>
    </source>
</reference>
<proteinExistence type="predicted"/>
<dbReference type="PROSITE" id="PS51186">
    <property type="entry name" value="GNAT"/>
    <property type="match status" value="1"/>
</dbReference>
<dbReference type="SUPFAM" id="SSF55729">
    <property type="entry name" value="Acyl-CoA N-acyltransferases (Nat)"/>
    <property type="match status" value="1"/>
</dbReference>
<dbReference type="InterPro" id="IPR000182">
    <property type="entry name" value="GNAT_dom"/>
</dbReference>
<gene>
    <name evidence="2" type="ORF">M9R61_07040</name>
</gene>
<dbReference type="InterPro" id="IPR051531">
    <property type="entry name" value="N-acetyltransferase"/>
</dbReference>